<evidence type="ECO:0000256" key="5">
    <source>
        <dbReference type="SAM" id="MobiDB-lite"/>
    </source>
</evidence>
<feature type="compositionally biased region" description="Polar residues" evidence="5">
    <location>
        <begin position="40"/>
        <end position="68"/>
    </location>
</feature>
<keyword evidence="4" id="KW-0539">Nucleus</keyword>
<keyword evidence="3" id="KW-0906">Nuclear pore complex</keyword>
<evidence type="ECO:0008006" key="8">
    <source>
        <dbReference type="Google" id="ProtNLM"/>
    </source>
</evidence>
<keyword evidence="3" id="KW-0811">Translocation</keyword>
<feature type="compositionally biased region" description="Polar residues" evidence="5">
    <location>
        <begin position="978"/>
        <end position="987"/>
    </location>
</feature>
<dbReference type="GO" id="GO:0006606">
    <property type="term" value="P:protein import into nucleus"/>
    <property type="evidence" value="ECO:0007669"/>
    <property type="project" value="TreeGrafter"/>
</dbReference>
<evidence type="ECO:0000256" key="1">
    <source>
        <dbReference type="ARBA" id="ARBA00004567"/>
    </source>
</evidence>
<evidence type="ECO:0000256" key="3">
    <source>
        <dbReference type="ARBA" id="ARBA00023132"/>
    </source>
</evidence>
<feature type="region of interest" description="Disordered" evidence="5">
    <location>
        <begin position="962"/>
        <end position="998"/>
    </location>
</feature>
<dbReference type="Pfam" id="PF13634">
    <property type="entry name" value="Nucleoporin_FG"/>
    <property type="match status" value="1"/>
</dbReference>
<dbReference type="GO" id="GO:0017056">
    <property type="term" value="F:structural constituent of nuclear pore"/>
    <property type="evidence" value="ECO:0007669"/>
    <property type="project" value="InterPro"/>
</dbReference>
<dbReference type="Pfam" id="PF04097">
    <property type="entry name" value="Nic96"/>
    <property type="match status" value="1"/>
</dbReference>
<feature type="region of interest" description="Disordered" evidence="5">
    <location>
        <begin position="122"/>
        <end position="216"/>
    </location>
</feature>
<feature type="compositionally biased region" description="Polar residues" evidence="5">
    <location>
        <begin position="125"/>
        <end position="138"/>
    </location>
</feature>
<comment type="subcellular location">
    <subcellularLocation>
        <location evidence="1">Nucleus</location>
        <location evidence="1">Nuclear pore complex</location>
    </subcellularLocation>
</comment>
<dbReference type="EMBL" id="JAVRRD010000013">
    <property type="protein sequence ID" value="KAK5052735.1"/>
    <property type="molecule type" value="Genomic_DNA"/>
</dbReference>
<dbReference type="GO" id="GO:0005643">
    <property type="term" value="C:nuclear pore"/>
    <property type="evidence" value="ECO:0007669"/>
    <property type="project" value="UniProtKB-SubCell"/>
</dbReference>
<accession>A0AAV9NA24</accession>
<keyword evidence="3" id="KW-0813">Transport</keyword>
<feature type="region of interest" description="Disordered" evidence="5">
    <location>
        <begin position="21"/>
        <end position="68"/>
    </location>
</feature>
<dbReference type="AlphaFoldDB" id="A0AAV9NA24"/>
<dbReference type="InterPro" id="IPR007231">
    <property type="entry name" value="Nucleoporin_int_Nup93/Nic96"/>
</dbReference>
<feature type="compositionally biased region" description="Low complexity" evidence="5">
    <location>
        <begin position="988"/>
        <end position="998"/>
    </location>
</feature>
<comment type="similarity">
    <text evidence="2">Belongs to the nucleoporin interacting component (NIC) family.</text>
</comment>
<feature type="region of interest" description="Disordered" evidence="5">
    <location>
        <begin position="339"/>
        <end position="384"/>
    </location>
</feature>
<dbReference type="GeneID" id="89970808"/>
<dbReference type="GO" id="GO:0016973">
    <property type="term" value="P:poly(A)+ mRNA export from nucleus"/>
    <property type="evidence" value="ECO:0007669"/>
    <property type="project" value="TreeGrafter"/>
</dbReference>
<dbReference type="Proteomes" id="UP001358417">
    <property type="component" value="Unassembled WGS sequence"/>
</dbReference>
<evidence type="ECO:0000256" key="4">
    <source>
        <dbReference type="ARBA" id="ARBA00023242"/>
    </source>
</evidence>
<comment type="caution">
    <text evidence="6">The sequence shown here is derived from an EMBL/GenBank/DDBJ whole genome shotgun (WGS) entry which is preliminary data.</text>
</comment>
<keyword evidence="7" id="KW-1185">Reference proteome</keyword>
<name>A0AAV9NA24_9EURO</name>
<organism evidence="6 7">
    <name type="scientific">Exophiala bonariae</name>
    <dbReference type="NCBI Taxonomy" id="1690606"/>
    <lineage>
        <taxon>Eukaryota</taxon>
        <taxon>Fungi</taxon>
        <taxon>Dikarya</taxon>
        <taxon>Ascomycota</taxon>
        <taxon>Pezizomycotina</taxon>
        <taxon>Eurotiomycetes</taxon>
        <taxon>Chaetothyriomycetidae</taxon>
        <taxon>Chaetothyriales</taxon>
        <taxon>Herpotrichiellaceae</taxon>
        <taxon>Exophiala</taxon>
    </lineage>
</organism>
<dbReference type="RefSeq" id="XP_064706435.1">
    <property type="nucleotide sequence ID" value="XM_064846210.1"/>
</dbReference>
<sequence>MSFFGQNPAGQAAPSGGGLFGGLNLNTGSDPQAKRKSIFDASTSQSASLATGQPASQPSLFGGLNTATSAPAPASGGLFNLGAPPKTSAPSFSFGNPTTAATTAPSSTGLFGAAPAAPSAGLFGTPNNAPASQGTSSLFGAPSAQPAANPTAFGTTSTQQPPTTGAFGQAASRPSESGLPQNRDAGYFSSLLERQKKKPRLKTDNNGGSGQLSGLNMDLGDLARRAQELRTRGSKPGESLNDSRAHYLLAGSGVAPGQAYRDFQAVGGDETNAASRAQAQTYAEESSAYLRDLRVKGREALLRESMTRVYREVDSFIEESLGVDFEEQKIRIMEHFGLIPPDEGPESGDNGKAGGAFGRSTRRARDEAGKSSQGPRSVFGRSAIDKSMIGTPSSVAGTSSFFKDEGGLSANPNVPRGQSLRGLREKEKAFLTKIDDLNRARLSGQAFPVLQVFEDVEERNVGDSPKQIVEAYRALREITKEDSQAVKERQYTDAYLDEANNSAKTFHLSKQILEGSRTYLEKAAWRDMKSQIEKNAREAALGGQPTIINTVRAYIRLRAARRDLAPDNVELSRAGENGDYCWVLIFYLLRCGFVKEANEYVDNDAAFQSTDKKFVAYLTTYANSPDRRLTRKLQEMIDGEYQQRQKHSQKNAVDPYRMACYKIIGRCDLSQKTLDTIHQSVEDFLWLQFALAREADRFEEISGELYGLEQIRETFVEIGQKHFQKSQVADSTGYGTYFLLQILGGMFEQAVEYLHSFNAVSAVHVAISLAYYGLLRVSDFTVAGNELSRSTESCGQINTNQCTVTYSTTQQPLLNFVPLLAYYTGAFRTAMPVAAVDYLTLICLNSDLKPASLGMVHTNACHECLRELCLETREFAKLLGDIRTDGERIPGAIEERAKLINLDSRDKFLRSITKQSAATADQRGQIADAVLLYHLCEDYDDVVSVLNRALADAVTLDLGESPMQLQPLKPRRQDGKSDSSISTQGDGPQSSLSLTQSTSSPVELARNMISLYNKNAAYVNKISPTNRETCRVLLKLVSARAHLESKPPRFMTALEELNDLDILPLAANGSIPVIRSLATKFGSLSQLLARCIGVSVVWAVRAIGGERDNIVRNGRWESGYGGDADGTKDQLADMAKDLMVFAGLVKYKLPGRVYDMLTRAGGDVGGF</sequence>
<evidence type="ECO:0000313" key="6">
    <source>
        <dbReference type="EMBL" id="KAK5052735.1"/>
    </source>
</evidence>
<keyword evidence="3" id="KW-0509">mRNA transport</keyword>
<reference evidence="6 7" key="1">
    <citation type="submission" date="2023-08" db="EMBL/GenBank/DDBJ databases">
        <title>Black Yeasts Isolated from many extreme environments.</title>
        <authorList>
            <person name="Coleine C."/>
            <person name="Stajich J.E."/>
            <person name="Selbmann L."/>
        </authorList>
    </citation>
    <scope>NUCLEOTIDE SEQUENCE [LARGE SCALE GENOMIC DNA]</scope>
    <source>
        <strain evidence="6 7">CCFEE 5792</strain>
    </source>
</reference>
<dbReference type="InterPro" id="IPR025574">
    <property type="entry name" value="Nucleoporin_FG_rpt"/>
</dbReference>
<dbReference type="PANTHER" id="PTHR11225:SF4">
    <property type="entry name" value="NUCLEAR PORE COMPLEX PROTEIN NUP93"/>
    <property type="match status" value="1"/>
</dbReference>
<gene>
    <name evidence="6" type="ORF">LTR84_002601</name>
</gene>
<proteinExistence type="inferred from homology"/>
<evidence type="ECO:0000256" key="2">
    <source>
        <dbReference type="ARBA" id="ARBA00010186"/>
    </source>
</evidence>
<evidence type="ECO:0000313" key="7">
    <source>
        <dbReference type="Proteomes" id="UP001358417"/>
    </source>
</evidence>
<protein>
    <recommendedName>
        <fullName evidence="8">Nuclear pore protein</fullName>
    </recommendedName>
</protein>
<feature type="compositionally biased region" description="Low complexity" evidence="5">
    <location>
        <begin position="154"/>
        <end position="165"/>
    </location>
</feature>
<dbReference type="PANTHER" id="PTHR11225">
    <property type="entry name" value="NUCLEAR PORE COMPLEX PROTEIN NUP93 NUCLEOPORIN NUP93 DEAD EYE PROTEIN"/>
    <property type="match status" value="1"/>
</dbReference>
<keyword evidence="3" id="KW-0653">Protein transport</keyword>